<feature type="compositionally biased region" description="Low complexity" evidence="1">
    <location>
        <begin position="107"/>
        <end position="121"/>
    </location>
</feature>
<feature type="compositionally biased region" description="Low complexity" evidence="1">
    <location>
        <begin position="129"/>
        <end position="147"/>
    </location>
</feature>
<name>A0A1M7NF10_9ACTN</name>
<reference evidence="4 5" key="1">
    <citation type="submission" date="2016-11" db="EMBL/GenBank/DDBJ databases">
        <authorList>
            <person name="Jaros S."/>
            <person name="Januszkiewicz K."/>
            <person name="Wedrychowicz H."/>
        </authorList>
    </citation>
    <scope>NUCLEOTIDE SEQUENCE [LARGE SCALE GENOMIC DNA]</scope>
    <source>
        <strain evidence="4 5">CGMCC 4.2025</strain>
    </source>
</reference>
<evidence type="ECO:0000256" key="1">
    <source>
        <dbReference type="SAM" id="MobiDB-lite"/>
    </source>
</evidence>
<dbReference type="OrthoDB" id="3400969at2"/>
<feature type="region of interest" description="Disordered" evidence="1">
    <location>
        <begin position="80"/>
        <end position="151"/>
    </location>
</feature>
<dbReference type="AlphaFoldDB" id="A0A1M7NF10"/>
<dbReference type="RefSeq" id="WP_073501114.1">
    <property type="nucleotide sequence ID" value="NZ_FRBI01000018.1"/>
</dbReference>
<evidence type="ECO:0000313" key="5">
    <source>
        <dbReference type="Proteomes" id="UP000184111"/>
    </source>
</evidence>
<keyword evidence="2" id="KW-0812">Transmembrane</keyword>
<dbReference type="Pfam" id="PF14016">
    <property type="entry name" value="DUF4232"/>
    <property type="match status" value="1"/>
</dbReference>
<feature type="compositionally biased region" description="Gly residues" evidence="1">
    <location>
        <begin position="8"/>
        <end position="19"/>
    </location>
</feature>
<gene>
    <name evidence="4" type="ORF">SAMN05216499_118100</name>
</gene>
<evidence type="ECO:0000313" key="4">
    <source>
        <dbReference type="EMBL" id="SHN02256.1"/>
    </source>
</evidence>
<protein>
    <recommendedName>
        <fullName evidence="3">DUF4232 domain-containing protein</fullName>
    </recommendedName>
</protein>
<keyword evidence="5" id="KW-1185">Reference proteome</keyword>
<evidence type="ECO:0000256" key="2">
    <source>
        <dbReference type="SAM" id="Phobius"/>
    </source>
</evidence>
<evidence type="ECO:0000259" key="3">
    <source>
        <dbReference type="Pfam" id="PF14016"/>
    </source>
</evidence>
<sequence length="288" mass="28898">MTGFPDHQGGGLDGEGAGGDPVEPLLRQPPGYLDAPPGSFGRIRRRAARRRRMRAAGGGLAAAVVLTGSVYLVGALTSHDSDEVVSPPVSDSLTSTAPSTPGPSPDTAPTVNPAPTTTATTGGRGTRGATGTATTPPGPTPTRDAGTQTAGATPMCATSQLSAALGGGDAGAGSLFRYLVLTNHSSTACHLTGYPGLSMLDAKGAQIGAPADRQPMSYRPVVLRPGGAVSDTIHTVNQQGTCLPASVKLRIYPPGNTAWLDFPGSVTNCDNLFTVTPFTAGSTGNPPS</sequence>
<dbReference type="InterPro" id="IPR025326">
    <property type="entry name" value="DUF4232"/>
</dbReference>
<feature type="transmembrane region" description="Helical" evidence="2">
    <location>
        <begin position="55"/>
        <end position="76"/>
    </location>
</feature>
<dbReference type="STRING" id="310782.SAMN05216499_118100"/>
<feature type="compositionally biased region" description="Low complexity" evidence="1">
    <location>
        <begin position="84"/>
        <end position="99"/>
    </location>
</feature>
<feature type="domain" description="DUF4232" evidence="3">
    <location>
        <begin position="156"/>
        <end position="278"/>
    </location>
</feature>
<accession>A0A1M7NF10</accession>
<feature type="region of interest" description="Disordered" evidence="1">
    <location>
        <begin position="1"/>
        <end position="42"/>
    </location>
</feature>
<dbReference type="Proteomes" id="UP000184111">
    <property type="component" value="Unassembled WGS sequence"/>
</dbReference>
<keyword evidence="2" id="KW-0472">Membrane</keyword>
<dbReference type="EMBL" id="FRBI01000018">
    <property type="protein sequence ID" value="SHN02256.1"/>
    <property type="molecule type" value="Genomic_DNA"/>
</dbReference>
<proteinExistence type="predicted"/>
<keyword evidence="2" id="KW-1133">Transmembrane helix</keyword>
<organism evidence="4 5">
    <name type="scientific">Actinacidiphila paucisporea</name>
    <dbReference type="NCBI Taxonomy" id="310782"/>
    <lineage>
        <taxon>Bacteria</taxon>
        <taxon>Bacillati</taxon>
        <taxon>Actinomycetota</taxon>
        <taxon>Actinomycetes</taxon>
        <taxon>Kitasatosporales</taxon>
        <taxon>Streptomycetaceae</taxon>
        <taxon>Actinacidiphila</taxon>
    </lineage>
</organism>